<comment type="catalytic activity">
    <reaction evidence="19">
        <text>ATP + H2O = ADP + phosphate + H(+)</text>
        <dbReference type="Rhea" id="RHEA:13065"/>
        <dbReference type="ChEBI" id="CHEBI:15377"/>
        <dbReference type="ChEBI" id="CHEBI:15378"/>
        <dbReference type="ChEBI" id="CHEBI:30616"/>
        <dbReference type="ChEBI" id="CHEBI:43474"/>
        <dbReference type="ChEBI" id="CHEBI:456216"/>
        <dbReference type="EC" id="3.6.4.12"/>
    </reaction>
</comment>
<dbReference type="EC" id="3.6.4.12" evidence="4"/>
<keyword evidence="7" id="KW-0547">Nucleotide-binding</keyword>
<accession>A0ABR4PJZ3</accession>
<dbReference type="InterPro" id="IPR024193">
    <property type="entry name" value="Ku80"/>
</dbReference>
<dbReference type="InterPro" id="IPR036465">
    <property type="entry name" value="vWFA_dom_sf"/>
</dbReference>
<evidence type="ECO:0000256" key="12">
    <source>
        <dbReference type="ARBA" id="ARBA00022895"/>
    </source>
</evidence>
<evidence type="ECO:0000256" key="7">
    <source>
        <dbReference type="ARBA" id="ARBA00022741"/>
    </source>
</evidence>
<evidence type="ECO:0000256" key="8">
    <source>
        <dbReference type="ARBA" id="ARBA00022763"/>
    </source>
</evidence>
<keyword evidence="11" id="KW-0067">ATP-binding</keyword>
<evidence type="ECO:0000256" key="3">
    <source>
        <dbReference type="ARBA" id="ARBA00007726"/>
    </source>
</evidence>
<reference evidence="22 23" key="1">
    <citation type="submission" date="2024-06" db="EMBL/GenBank/DDBJ databases">
        <title>Complete genome of Phlyctema vagabunda strain 19-DSS-EL-015.</title>
        <authorList>
            <person name="Fiorenzani C."/>
        </authorList>
    </citation>
    <scope>NUCLEOTIDE SEQUENCE [LARGE SCALE GENOMIC DNA]</scope>
    <source>
        <strain evidence="22 23">19-DSS-EL-015</strain>
    </source>
</reference>
<dbReference type="PANTHER" id="PTHR12604:SF4">
    <property type="entry name" value="X-RAY REPAIR CROSS-COMPLEMENTING PROTEIN 5"/>
    <property type="match status" value="1"/>
</dbReference>
<dbReference type="CDD" id="cd00873">
    <property type="entry name" value="KU80"/>
    <property type="match status" value="1"/>
</dbReference>
<evidence type="ECO:0000256" key="11">
    <source>
        <dbReference type="ARBA" id="ARBA00022840"/>
    </source>
</evidence>
<keyword evidence="15" id="KW-0234">DNA repair</keyword>
<evidence type="ECO:0000256" key="2">
    <source>
        <dbReference type="ARBA" id="ARBA00004574"/>
    </source>
</evidence>
<evidence type="ECO:0000256" key="20">
    <source>
        <dbReference type="SAM" id="MobiDB-lite"/>
    </source>
</evidence>
<evidence type="ECO:0000256" key="13">
    <source>
        <dbReference type="ARBA" id="ARBA00023125"/>
    </source>
</evidence>
<evidence type="ECO:0000256" key="16">
    <source>
        <dbReference type="ARBA" id="ARBA00023242"/>
    </source>
</evidence>
<evidence type="ECO:0000256" key="17">
    <source>
        <dbReference type="ARBA" id="ARBA00024890"/>
    </source>
</evidence>
<keyword evidence="14" id="KW-0233">DNA recombination</keyword>
<evidence type="ECO:0000256" key="15">
    <source>
        <dbReference type="ARBA" id="ARBA00023204"/>
    </source>
</evidence>
<evidence type="ECO:0000256" key="10">
    <source>
        <dbReference type="ARBA" id="ARBA00022806"/>
    </source>
</evidence>
<dbReference type="InterPro" id="IPR006164">
    <property type="entry name" value="DNA_bd_Ku70/Ku80"/>
</dbReference>
<feature type="domain" description="Ku" evidence="21">
    <location>
        <begin position="320"/>
        <end position="457"/>
    </location>
</feature>
<dbReference type="SMART" id="SM00559">
    <property type="entry name" value="Ku78"/>
    <property type="match status" value="1"/>
</dbReference>
<dbReference type="SUPFAM" id="SSF100939">
    <property type="entry name" value="SPOC domain-like"/>
    <property type="match status" value="1"/>
</dbReference>
<dbReference type="Gene3D" id="3.40.50.410">
    <property type="entry name" value="von Willebrand factor, type A domain"/>
    <property type="match status" value="1"/>
</dbReference>
<keyword evidence="12" id="KW-0779">Telomere</keyword>
<dbReference type="EMBL" id="JBFCZG010000004">
    <property type="protein sequence ID" value="KAL3423672.1"/>
    <property type="molecule type" value="Genomic_DNA"/>
</dbReference>
<keyword evidence="8" id="KW-0227">DNA damage</keyword>
<gene>
    <name evidence="22" type="ORF">PVAG01_05419</name>
</gene>
<dbReference type="SUPFAM" id="SSF101420">
    <property type="entry name" value="C-terminal domain of Ku80"/>
    <property type="match status" value="1"/>
</dbReference>
<evidence type="ECO:0000256" key="4">
    <source>
        <dbReference type="ARBA" id="ARBA00012551"/>
    </source>
</evidence>
<dbReference type="Proteomes" id="UP001629113">
    <property type="component" value="Unassembled WGS sequence"/>
</dbReference>
<evidence type="ECO:0000313" key="23">
    <source>
        <dbReference type="Proteomes" id="UP001629113"/>
    </source>
</evidence>
<keyword evidence="13" id="KW-0238">DNA-binding</keyword>
<dbReference type="InterPro" id="IPR005161">
    <property type="entry name" value="Ku_N"/>
</dbReference>
<dbReference type="InterPro" id="IPR016194">
    <property type="entry name" value="SPOC-like_C_dom_sf"/>
</dbReference>
<proteinExistence type="inferred from homology"/>
<comment type="function">
    <text evidence="17">Single-stranded DNA-dependent ATP-dependent helicase. Involved in non-homologous end joining (NHEJ) DNA double strand break repair. DNA-binding is sequence-independent but has a high affinity to nicks in double-stranded DNA and to the ends of duplex DNA. Binds to naturally occurring chromosomal ends, and therefore provides chromosomal end protection. Required also for telomere recombination to repair telomeric ends in the absence of telomerase. KU70, of the KU70/KU80 heterodimer, binds to the stem loop of TLC1, the RNA component of telomerase. Involved in telomere maintenance. Interacts with telomeric repeats and subtelomeric sequences thereby controlling telomere length and protecting against subtelomeric rearrangement. Maintains telomeric chromatin, which is involved in silencing the expression of genes located at the telomere. Required for mating-type switching.</text>
</comment>
<sequence>MADKQATIYIVDQGLTTGECHNGRVETDLDYAMRYVWDKLTTTTASGRKTWSAGVLGLRTEETNVPLPDSEGYEHISVQKELGPMEMSHLRSLQRDIKTHDNDAGDAISAIALAVDIINKYTSNAKGQPLKFERKIVLVTDGQGEMETEAEFMKGLSAEINESKITLVVLGVDFDDPEYGFKEEDKDIRKAQNETALRRLVDACEGSIFGTMVEAIEDMTIPRLKTSRPYCTYKGQLNLGDPSKYETAIAIDVERYFRTKAARPPTASSFVTRSEFTSTQSTNTLPGDTEMADGPPGGELAVVRTSRTYKVKEETSAGGWKEVEAEELEKGYAYGSTAVHIAASDENVTKLETLQGFSIIGFIPMNNYERFLNMGPSCVTIAQQTNDKARLALSSLIHALHEWQSYAVARLVPKEGKDPVILLLAPSIEPHLESLIDVPLPFAEDVRAYRFPPLDRVITTSGDILKTHRNLPTNELKDAMSDYVDSMDLSTFGRDDEGQPTEYMTIEETYSPMIHRLDQAIRRRAIQPEEDVAPPADILLKWTGPPDELVQESASYLQKLVQAADVKRVAPKVKGKRRKEHVAPLSGLDIDSLLGREKRQRISAENAIPEFKQLLASSDSDEVLEGAIDQMASIVRTLITKSTGDSNDDRVSENMKIMRKESIAFDLVEKYNDFVSDLKSRLVKGDLGGDRREFWYKIVRGHKLGLIDKATTSTSTVSEDEVRQFYSIKSELPTRNK</sequence>
<evidence type="ECO:0000256" key="9">
    <source>
        <dbReference type="ARBA" id="ARBA00022801"/>
    </source>
</evidence>
<keyword evidence="10" id="KW-0347">Helicase</keyword>
<organism evidence="22 23">
    <name type="scientific">Phlyctema vagabunda</name>
    <dbReference type="NCBI Taxonomy" id="108571"/>
    <lineage>
        <taxon>Eukaryota</taxon>
        <taxon>Fungi</taxon>
        <taxon>Dikarya</taxon>
        <taxon>Ascomycota</taxon>
        <taxon>Pezizomycotina</taxon>
        <taxon>Leotiomycetes</taxon>
        <taxon>Helotiales</taxon>
        <taxon>Dermateaceae</taxon>
        <taxon>Phlyctema</taxon>
    </lineage>
</organism>
<evidence type="ECO:0000313" key="22">
    <source>
        <dbReference type="EMBL" id="KAL3423672.1"/>
    </source>
</evidence>
<feature type="region of interest" description="Disordered" evidence="20">
    <location>
        <begin position="268"/>
        <end position="296"/>
    </location>
</feature>
<dbReference type="InterPro" id="IPR014893">
    <property type="entry name" value="Ku_PK_bind"/>
</dbReference>
<dbReference type="Gene3D" id="1.10.1600.10">
    <property type="match status" value="1"/>
</dbReference>
<keyword evidence="9" id="KW-0378">Hydrolase</keyword>
<protein>
    <recommendedName>
        <fullName evidence="5">ATP-dependent DNA helicase II subunit 2</fullName>
        <ecNumber evidence="4">3.6.4.12</ecNumber>
    </recommendedName>
    <alternativeName>
        <fullName evidence="18">ATP-dependent DNA helicase II subunit Ku80</fullName>
    </alternativeName>
</protein>
<evidence type="ECO:0000256" key="19">
    <source>
        <dbReference type="ARBA" id="ARBA00047995"/>
    </source>
</evidence>
<evidence type="ECO:0000256" key="14">
    <source>
        <dbReference type="ARBA" id="ARBA00023172"/>
    </source>
</evidence>
<keyword evidence="6" id="KW-0158">Chromosome</keyword>
<evidence type="ECO:0000256" key="5">
    <source>
        <dbReference type="ARBA" id="ARBA00021792"/>
    </source>
</evidence>
<name>A0ABR4PJZ3_9HELO</name>
<dbReference type="Gene3D" id="1.25.40.240">
    <property type="entry name" value="Ku, C-terminal domain"/>
    <property type="match status" value="1"/>
</dbReference>
<comment type="similarity">
    <text evidence="3">Belongs to the ku80 family.</text>
</comment>
<feature type="compositionally biased region" description="Polar residues" evidence="20">
    <location>
        <begin position="268"/>
        <end position="286"/>
    </location>
</feature>
<evidence type="ECO:0000256" key="18">
    <source>
        <dbReference type="ARBA" id="ARBA00031847"/>
    </source>
</evidence>
<evidence type="ECO:0000259" key="21">
    <source>
        <dbReference type="SMART" id="SM00559"/>
    </source>
</evidence>
<dbReference type="InterPro" id="IPR036494">
    <property type="entry name" value="Ku_C_sf"/>
</dbReference>
<dbReference type="Pfam" id="PF02735">
    <property type="entry name" value="Ku"/>
    <property type="match status" value="1"/>
</dbReference>
<keyword evidence="23" id="KW-1185">Reference proteome</keyword>
<dbReference type="PANTHER" id="PTHR12604">
    <property type="entry name" value="KU AUTOANTIGEN DNA HELICASE"/>
    <property type="match status" value="1"/>
</dbReference>
<evidence type="ECO:0000256" key="6">
    <source>
        <dbReference type="ARBA" id="ARBA00022454"/>
    </source>
</evidence>
<dbReference type="PIRSF" id="PIRSF016570">
    <property type="entry name" value="Ku80"/>
    <property type="match status" value="1"/>
</dbReference>
<dbReference type="SUPFAM" id="SSF53300">
    <property type="entry name" value="vWA-like"/>
    <property type="match status" value="1"/>
</dbReference>
<comment type="caution">
    <text evidence="22">The sequence shown here is derived from an EMBL/GenBank/DDBJ whole genome shotgun (WGS) entry which is preliminary data.</text>
</comment>
<comment type="subcellular location">
    <subcellularLocation>
        <location evidence="2">Chromosome</location>
        <location evidence="2">Telomere</location>
    </subcellularLocation>
    <subcellularLocation>
        <location evidence="1">Nucleus</location>
    </subcellularLocation>
</comment>
<dbReference type="Pfam" id="PF08785">
    <property type="entry name" value="Ku_PK_bind"/>
    <property type="match status" value="1"/>
</dbReference>
<keyword evidence="16" id="KW-0539">Nucleus</keyword>
<evidence type="ECO:0000256" key="1">
    <source>
        <dbReference type="ARBA" id="ARBA00004123"/>
    </source>
</evidence>
<dbReference type="Pfam" id="PF03731">
    <property type="entry name" value="Ku_N"/>
    <property type="match status" value="1"/>
</dbReference>
<dbReference type="Gene3D" id="2.40.290.10">
    <property type="match status" value="1"/>
</dbReference>